<dbReference type="FunCoup" id="Q7NE73">
    <property type="interactions" value="4"/>
</dbReference>
<dbReference type="Gene3D" id="3.30.1330.40">
    <property type="entry name" value="RutC-like"/>
    <property type="match status" value="1"/>
</dbReference>
<dbReference type="FunFam" id="3.30.1330.40:FF:000001">
    <property type="entry name" value="L-PSP family endoribonuclease"/>
    <property type="match status" value="1"/>
</dbReference>
<keyword evidence="3" id="KW-1185">Reference proteome</keyword>
<dbReference type="eggNOG" id="COG0251">
    <property type="taxonomic scope" value="Bacteria"/>
</dbReference>
<dbReference type="GO" id="GO:0019239">
    <property type="term" value="F:deaminase activity"/>
    <property type="evidence" value="ECO:0000318"/>
    <property type="project" value="GO_Central"/>
</dbReference>
<dbReference type="GO" id="GO:0005829">
    <property type="term" value="C:cytosol"/>
    <property type="evidence" value="ECO:0000318"/>
    <property type="project" value="GO_Central"/>
</dbReference>
<dbReference type="NCBIfam" id="TIGR00004">
    <property type="entry name" value="Rid family detoxifying hydrolase"/>
    <property type="match status" value="1"/>
</dbReference>
<reference evidence="2 3" key="1">
    <citation type="journal article" date="2003" name="DNA Res.">
        <title>Complete genome structure of Gloeobacter violaceus PCC 7421, a cyanobacterium that lacks thylakoids.</title>
        <authorList>
            <person name="Nakamura Y."/>
            <person name="Kaneko T."/>
            <person name="Sato S."/>
            <person name="Mimuro M."/>
            <person name="Miyashita H."/>
            <person name="Tsuchiya T."/>
            <person name="Sasamoto S."/>
            <person name="Watanabe A."/>
            <person name="Kawashima K."/>
            <person name="Kishida Y."/>
            <person name="Kiyokawa C."/>
            <person name="Kohara M."/>
            <person name="Matsumoto M."/>
            <person name="Matsuno A."/>
            <person name="Nakazaki N."/>
            <person name="Shimpo S."/>
            <person name="Takeuchi C."/>
            <person name="Yamada M."/>
            <person name="Tabata S."/>
        </authorList>
    </citation>
    <scope>NUCLEOTIDE SEQUENCE [LARGE SCALE GENOMIC DNA]</scope>
    <source>
        <strain evidence="3">ATCC 29082 / PCC 7421</strain>
    </source>
</reference>
<name>Q7NE73_GLOVI</name>
<dbReference type="InParanoid" id="Q7NE73"/>
<sequence>MKIIRGEHNPYPYSPAVIHGGLVYTAGQIPLVPDSGEVVTGDIEAQAHQTLTNLHNVLKLAGSDLGQVIKVTVFLIDMADFAGLNRVYQTFFTDHLPARSCVAVAALPQGVKVEIEAVAALNESN</sequence>
<dbReference type="CDD" id="cd00448">
    <property type="entry name" value="YjgF_YER057c_UK114_family"/>
    <property type="match status" value="1"/>
</dbReference>
<evidence type="ECO:0000313" key="3">
    <source>
        <dbReference type="Proteomes" id="UP000000557"/>
    </source>
</evidence>
<dbReference type="EMBL" id="BA000045">
    <property type="protein sequence ID" value="BAC91948.1"/>
    <property type="molecule type" value="Genomic_DNA"/>
</dbReference>
<dbReference type="PANTHER" id="PTHR11803">
    <property type="entry name" value="2-IMINOBUTANOATE/2-IMINOPROPANOATE DEAMINASE RIDA"/>
    <property type="match status" value="1"/>
</dbReference>
<comment type="similarity">
    <text evidence="1">Belongs to the RutC family.</text>
</comment>
<dbReference type="RefSeq" id="WP_011143995.1">
    <property type="nucleotide sequence ID" value="NC_005125.1"/>
</dbReference>
<evidence type="ECO:0000313" key="2">
    <source>
        <dbReference type="EMBL" id="BAC91948.1"/>
    </source>
</evidence>
<dbReference type="PANTHER" id="PTHR11803:SF39">
    <property type="entry name" value="2-IMINOBUTANOATE_2-IMINOPROPANOATE DEAMINASE"/>
    <property type="match status" value="1"/>
</dbReference>
<dbReference type="PROSITE" id="PS01094">
    <property type="entry name" value="UPF0076"/>
    <property type="match status" value="1"/>
</dbReference>
<dbReference type="InterPro" id="IPR035959">
    <property type="entry name" value="RutC-like_sf"/>
</dbReference>
<dbReference type="STRING" id="251221.gene:10761524"/>
<dbReference type="HOGENOM" id="CLU_100715_7_3_3"/>
<dbReference type="KEGG" id="gvi:glr4007"/>
<accession>Q7NE73</accession>
<dbReference type="PhylomeDB" id="Q7NE73"/>
<dbReference type="PATRIC" id="fig|251221.4.peg.4039"/>
<dbReference type="EnsemblBacteria" id="BAC91948">
    <property type="protein sequence ID" value="BAC91948"/>
    <property type="gene ID" value="BAC91948"/>
</dbReference>
<dbReference type="InterPro" id="IPR006056">
    <property type="entry name" value="RidA"/>
</dbReference>
<dbReference type="InterPro" id="IPR019897">
    <property type="entry name" value="RidA_CS"/>
</dbReference>
<dbReference type="InterPro" id="IPR006175">
    <property type="entry name" value="YjgF/YER057c/UK114"/>
</dbReference>
<reference evidence="2 3" key="2">
    <citation type="journal article" date="2003" name="DNA Res.">
        <title>Complete genome structure of Gloeobacter violaceus PCC 7421, a cyanobacterium that lacks thylakoids (supplement).</title>
        <authorList>
            <person name="Nakamura Y."/>
            <person name="Kaneko T."/>
            <person name="Sato S."/>
            <person name="Mimuro M."/>
            <person name="Miyashita H."/>
            <person name="Tsuchiya T."/>
            <person name="Sasamoto S."/>
            <person name="Watanabe A."/>
            <person name="Kawashima K."/>
            <person name="Kishida Y."/>
            <person name="Kiyokawa C."/>
            <person name="Kohara M."/>
            <person name="Matsumoto M."/>
            <person name="Matsuno A."/>
            <person name="Nakazaki N."/>
            <person name="Shimpo S."/>
            <person name="Takeuchi C."/>
            <person name="Yamada M."/>
            <person name="Tabata S."/>
        </authorList>
    </citation>
    <scope>NUCLEOTIDE SEQUENCE [LARGE SCALE GENOMIC DNA]</scope>
    <source>
        <strain evidence="3">ATCC 29082 / PCC 7421</strain>
    </source>
</reference>
<organism evidence="2 3">
    <name type="scientific">Gloeobacter violaceus (strain ATCC 29082 / PCC 7421)</name>
    <dbReference type="NCBI Taxonomy" id="251221"/>
    <lineage>
        <taxon>Bacteria</taxon>
        <taxon>Bacillati</taxon>
        <taxon>Cyanobacteriota</taxon>
        <taxon>Cyanophyceae</taxon>
        <taxon>Gloeobacterales</taxon>
        <taxon>Gloeobacteraceae</taxon>
        <taxon>Gloeobacter</taxon>
    </lineage>
</organism>
<protein>
    <submittedName>
        <fullName evidence="2">Glr4007 protein</fullName>
    </submittedName>
</protein>
<dbReference type="SUPFAM" id="SSF55298">
    <property type="entry name" value="YjgF-like"/>
    <property type="match status" value="1"/>
</dbReference>
<proteinExistence type="inferred from homology"/>
<dbReference type="OrthoDB" id="9803101at2"/>
<dbReference type="AlphaFoldDB" id="Q7NE73"/>
<evidence type="ECO:0000256" key="1">
    <source>
        <dbReference type="ARBA" id="ARBA00010552"/>
    </source>
</evidence>
<dbReference type="Proteomes" id="UP000000557">
    <property type="component" value="Chromosome"/>
</dbReference>
<gene>
    <name evidence="2" type="ordered locus">glr4007</name>
</gene>
<dbReference type="Pfam" id="PF01042">
    <property type="entry name" value="Ribonuc_L-PSP"/>
    <property type="match status" value="1"/>
</dbReference>